<sequence>MSDIFELFPHQDILDYTKAIQPTNLLGASLFPSRKAQSNDIKILTSGTTTPTIAHVHAFDTEAEIGSRTAKVTEQEPFFVKRKMVLKEDDLVKLRTPRTPEEQSYIQNEVYNDTGNLIRSIEAMAENMRMQALMKGKINVKGADGNAYKVDYQINKAHQGTADFSDESIDPIETIMSWAQLVDVAPTRAVLSAKALAALRKNPNVIANIFGSNNGRTVMQSDLDAFMTSNGLPVLRAYNGKYNEVGSNGKLESHSYVDDNGFAMFADGIVGETVYGLTPEESRAVAAGDVTSSEVGNVYTDMYEELHDPIRTVVKASAMVVPTLAQADNIFQATVLK</sequence>
<dbReference type="Pfam" id="PF03864">
    <property type="entry name" value="Phage_cap_E"/>
    <property type="match status" value="1"/>
</dbReference>
<dbReference type="OrthoDB" id="47969at2"/>
<dbReference type="EMBL" id="JQBP01000001">
    <property type="protein sequence ID" value="KRN75673.1"/>
    <property type="molecule type" value="Genomic_DNA"/>
</dbReference>
<comment type="caution">
    <text evidence="1">The sequence shown here is derived from an EMBL/GenBank/DDBJ whole genome shotgun (WGS) entry which is preliminary data.</text>
</comment>
<protein>
    <recommendedName>
        <fullName evidence="3">Major capsid protein</fullName>
    </recommendedName>
</protein>
<dbReference type="STRING" id="1616.IV73_GL000167"/>
<evidence type="ECO:0008006" key="3">
    <source>
        <dbReference type="Google" id="ProtNLM"/>
    </source>
</evidence>
<keyword evidence="2" id="KW-1185">Reference proteome</keyword>
<dbReference type="PATRIC" id="fig|1616.3.peg.173"/>
<reference evidence="1 2" key="1">
    <citation type="journal article" date="2015" name="Genome Announc.">
        <title>Expanding the biotechnology potential of lactobacilli through comparative genomics of 213 strains and associated genera.</title>
        <authorList>
            <person name="Sun Z."/>
            <person name="Harris H.M."/>
            <person name="McCann A."/>
            <person name="Guo C."/>
            <person name="Argimon S."/>
            <person name="Zhang W."/>
            <person name="Yang X."/>
            <person name="Jeffery I.B."/>
            <person name="Cooney J.C."/>
            <person name="Kagawa T.F."/>
            <person name="Liu W."/>
            <person name="Song Y."/>
            <person name="Salvetti E."/>
            <person name="Wrobel A."/>
            <person name="Rasinkangas P."/>
            <person name="Parkhill J."/>
            <person name="Rea M.C."/>
            <person name="O'Sullivan O."/>
            <person name="Ritari J."/>
            <person name="Douillard F.P."/>
            <person name="Paul Ross R."/>
            <person name="Yang R."/>
            <person name="Briner A.E."/>
            <person name="Felis G.E."/>
            <person name="de Vos W.M."/>
            <person name="Barrangou R."/>
            <person name="Klaenhammer T.R."/>
            <person name="Caufield P.W."/>
            <person name="Cui Y."/>
            <person name="Zhang H."/>
            <person name="O'Toole P.W."/>
        </authorList>
    </citation>
    <scope>NUCLEOTIDE SEQUENCE [LARGE SCALE GENOMIC DNA]</scope>
    <source>
        <strain evidence="1 2">DSM 20593</strain>
    </source>
</reference>
<organism evidence="1 2">
    <name type="scientific">Weissella kandleri</name>
    <dbReference type="NCBI Taxonomy" id="1616"/>
    <lineage>
        <taxon>Bacteria</taxon>
        <taxon>Bacillati</taxon>
        <taxon>Bacillota</taxon>
        <taxon>Bacilli</taxon>
        <taxon>Lactobacillales</taxon>
        <taxon>Lactobacillaceae</taxon>
        <taxon>Weissella</taxon>
    </lineage>
</organism>
<dbReference type="Proteomes" id="UP000051655">
    <property type="component" value="Unassembled WGS sequence"/>
</dbReference>
<evidence type="ECO:0000313" key="2">
    <source>
        <dbReference type="Proteomes" id="UP000051655"/>
    </source>
</evidence>
<evidence type="ECO:0000313" key="1">
    <source>
        <dbReference type="EMBL" id="KRN75673.1"/>
    </source>
</evidence>
<dbReference type="InterPro" id="IPR053738">
    <property type="entry name" value="Lambda_capsid_assembly"/>
</dbReference>
<proteinExistence type="predicted"/>
<dbReference type="RefSeq" id="WP_057753434.1">
    <property type="nucleotide sequence ID" value="NZ_JQBP01000001.1"/>
</dbReference>
<accession>A0A0R2JE96</accession>
<gene>
    <name evidence="1" type="ORF">IV73_GL000167</name>
</gene>
<dbReference type="InterPro" id="IPR005564">
    <property type="entry name" value="Major_capsid_GpE"/>
</dbReference>
<name>A0A0R2JE96_9LACO</name>
<dbReference type="AlphaFoldDB" id="A0A0R2JE96"/>
<dbReference type="Gene3D" id="3.90.1690.10">
    <property type="entry name" value="phage-related protein like domain"/>
    <property type="match status" value="1"/>
</dbReference>